<dbReference type="EMBL" id="NBWZ01000002">
    <property type="protein sequence ID" value="RFA06552.1"/>
    <property type="molecule type" value="Genomic_DNA"/>
</dbReference>
<organism evidence="5 6">
    <name type="scientific">Subtercola boreus</name>
    <dbReference type="NCBI Taxonomy" id="120213"/>
    <lineage>
        <taxon>Bacteria</taxon>
        <taxon>Bacillati</taxon>
        <taxon>Actinomycetota</taxon>
        <taxon>Actinomycetes</taxon>
        <taxon>Micrococcales</taxon>
        <taxon>Microbacteriaceae</taxon>
        <taxon>Subtercola</taxon>
    </lineage>
</organism>
<dbReference type="Gene3D" id="1.10.10.10">
    <property type="entry name" value="Winged helix-like DNA-binding domain superfamily/Winged helix DNA-binding domain"/>
    <property type="match status" value="1"/>
</dbReference>
<evidence type="ECO:0000313" key="6">
    <source>
        <dbReference type="Proteomes" id="UP000256486"/>
    </source>
</evidence>
<dbReference type="PANTHER" id="PTHR43132">
    <property type="entry name" value="ARSENICAL RESISTANCE OPERON REPRESSOR ARSR-RELATED"/>
    <property type="match status" value="1"/>
</dbReference>
<keyword evidence="6" id="KW-1185">Reference proteome</keyword>
<reference evidence="5 6" key="1">
    <citation type="submission" date="2017-04" db="EMBL/GenBank/DDBJ databases">
        <title>Comparative genome analysis of Subtercola boreus.</title>
        <authorList>
            <person name="Cho Y.-J."/>
            <person name="Cho A."/>
            <person name="Kim O.-S."/>
            <person name="Lee J.-I."/>
        </authorList>
    </citation>
    <scope>NUCLEOTIDE SEQUENCE [LARGE SCALE GENOMIC DNA]</scope>
    <source>
        <strain evidence="5 6">K300</strain>
    </source>
</reference>
<proteinExistence type="predicted"/>
<gene>
    <name evidence="5" type="ORF">B7R54_18905</name>
</gene>
<dbReference type="PRINTS" id="PR00778">
    <property type="entry name" value="HTHARSR"/>
</dbReference>
<dbReference type="SMART" id="SM00418">
    <property type="entry name" value="HTH_ARSR"/>
    <property type="match status" value="1"/>
</dbReference>
<dbReference type="RefSeq" id="WP_116416932.1">
    <property type="nucleotide sequence ID" value="NZ_NBWZ01000002.1"/>
</dbReference>
<dbReference type="GO" id="GO:0003677">
    <property type="term" value="F:DNA binding"/>
    <property type="evidence" value="ECO:0007669"/>
    <property type="project" value="UniProtKB-KW"/>
</dbReference>
<keyword evidence="1" id="KW-0805">Transcription regulation</keyword>
<sequence length="115" mass="12555">MPTDADITDLADVFGLLGEPNRVRLLIALLDGPMCVRDVAAAIHLSESAVSHALRLLRAHRVVEVRRQGRVAFYEIADAHVRHLLEVGLEHVGHTILIHSAPVEPEAQCIPASHP</sequence>
<keyword evidence="3" id="KW-0804">Transcription</keyword>
<dbReference type="InterPro" id="IPR036388">
    <property type="entry name" value="WH-like_DNA-bd_sf"/>
</dbReference>
<evidence type="ECO:0000256" key="2">
    <source>
        <dbReference type="ARBA" id="ARBA00023125"/>
    </source>
</evidence>
<dbReference type="OrthoDB" id="9810923at2"/>
<dbReference type="PANTHER" id="PTHR43132:SF6">
    <property type="entry name" value="HTH-TYPE TRANSCRIPTIONAL REPRESSOR CZRA"/>
    <property type="match status" value="1"/>
</dbReference>
<dbReference type="InterPro" id="IPR011991">
    <property type="entry name" value="ArsR-like_HTH"/>
</dbReference>
<dbReference type="Pfam" id="PF01022">
    <property type="entry name" value="HTH_5"/>
    <property type="match status" value="1"/>
</dbReference>
<evidence type="ECO:0000256" key="1">
    <source>
        <dbReference type="ARBA" id="ARBA00023015"/>
    </source>
</evidence>
<dbReference type="CDD" id="cd00090">
    <property type="entry name" value="HTH_ARSR"/>
    <property type="match status" value="1"/>
</dbReference>
<dbReference type="InterPro" id="IPR036390">
    <property type="entry name" value="WH_DNA-bd_sf"/>
</dbReference>
<accession>A0A3E0V9S7</accession>
<dbReference type="Proteomes" id="UP000256486">
    <property type="component" value="Unassembled WGS sequence"/>
</dbReference>
<dbReference type="AlphaFoldDB" id="A0A3E0V9S7"/>
<evidence type="ECO:0000256" key="3">
    <source>
        <dbReference type="ARBA" id="ARBA00023163"/>
    </source>
</evidence>
<comment type="caution">
    <text evidence="5">The sequence shown here is derived from an EMBL/GenBank/DDBJ whole genome shotgun (WGS) entry which is preliminary data.</text>
</comment>
<evidence type="ECO:0000259" key="4">
    <source>
        <dbReference type="PROSITE" id="PS50987"/>
    </source>
</evidence>
<protein>
    <submittedName>
        <fullName evidence="5">ArsR family transcriptional regulator</fullName>
    </submittedName>
</protein>
<evidence type="ECO:0000313" key="5">
    <source>
        <dbReference type="EMBL" id="RFA06552.1"/>
    </source>
</evidence>
<dbReference type="InterPro" id="IPR001845">
    <property type="entry name" value="HTH_ArsR_DNA-bd_dom"/>
</dbReference>
<feature type="domain" description="HTH arsR-type" evidence="4">
    <location>
        <begin position="2"/>
        <end position="96"/>
    </location>
</feature>
<dbReference type="NCBIfam" id="NF033788">
    <property type="entry name" value="HTH_metalloreg"/>
    <property type="match status" value="1"/>
</dbReference>
<dbReference type="SUPFAM" id="SSF46785">
    <property type="entry name" value="Winged helix' DNA-binding domain"/>
    <property type="match status" value="1"/>
</dbReference>
<dbReference type="GO" id="GO:0003700">
    <property type="term" value="F:DNA-binding transcription factor activity"/>
    <property type="evidence" value="ECO:0007669"/>
    <property type="project" value="InterPro"/>
</dbReference>
<dbReference type="PROSITE" id="PS50987">
    <property type="entry name" value="HTH_ARSR_2"/>
    <property type="match status" value="1"/>
</dbReference>
<name>A0A3E0V9S7_9MICO</name>
<dbReference type="InterPro" id="IPR051011">
    <property type="entry name" value="Metal_resp_trans_reg"/>
</dbReference>
<keyword evidence="2" id="KW-0238">DNA-binding</keyword>